<dbReference type="Pfam" id="PF04359">
    <property type="entry name" value="DUF493"/>
    <property type="match status" value="1"/>
</dbReference>
<dbReference type="PANTHER" id="PTHR34782">
    <property type="entry name" value="PHOSPHORIBOSYLFORMYLGLYCINAMIDINE SYNTHASE"/>
    <property type="match status" value="1"/>
</dbReference>
<accession>A0A445B9Y3</accession>
<proteinExistence type="predicted"/>
<evidence type="ECO:0000313" key="1">
    <source>
        <dbReference type="EMBL" id="RYR35492.1"/>
    </source>
</evidence>
<keyword evidence="2" id="KW-1185">Reference proteome</keyword>
<dbReference type="Gene3D" id="3.30.70.260">
    <property type="match status" value="1"/>
</dbReference>
<gene>
    <name evidence="1" type="ORF">Ahy_A10g050642</name>
</gene>
<dbReference type="SUPFAM" id="SSF117991">
    <property type="entry name" value="YbeD/HP0495-like"/>
    <property type="match status" value="1"/>
</dbReference>
<protein>
    <submittedName>
        <fullName evidence="1">Uncharacterized protein</fullName>
    </submittedName>
</protein>
<organism evidence="1 2">
    <name type="scientific">Arachis hypogaea</name>
    <name type="common">Peanut</name>
    <dbReference type="NCBI Taxonomy" id="3818"/>
    <lineage>
        <taxon>Eukaryota</taxon>
        <taxon>Viridiplantae</taxon>
        <taxon>Streptophyta</taxon>
        <taxon>Embryophyta</taxon>
        <taxon>Tracheophyta</taxon>
        <taxon>Spermatophyta</taxon>
        <taxon>Magnoliopsida</taxon>
        <taxon>eudicotyledons</taxon>
        <taxon>Gunneridae</taxon>
        <taxon>Pentapetalae</taxon>
        <taxon>rosids</taxon>
        <taxon>fabids</taxon>
        <taxon>Fabales</taxon>
        <taxon>Fabaceae</taxon>
        <taxon>Papilionoideae</taxon>
        <taxon>50 kb inversion clade</taxon>
        <taxon>dalbergioids sensu lato</taxon>
        <taxon>Dalbergieae</taxon>
        <taxon>Pterocarpus clade</taxon>
        <taxon>Arachis</taxon>
    </lineage>
</organism>
<reference evidence="1 2" key="1">
    <citation type="submission" date="2019-01" db="EMBL/GenBank/DDBJ databases">
        <title>Sequencing of cultivated peanut Arachis hypogaea provides insights into genome evolution and oil improvement.</title>
        <authorList>
            <person name="Chen X."/>
        </authorList>
    </citation>
    <scope>NUCLEOTIDE SEQUENCE [LARGE SCALE GENOMIC DNA]</scope>
    <source>
        <strain evidence="2">cv. Fuhuasheng</strain>
        <tissue evidence="1">Leaves</tissue>
    </source>
</reference>
<dbReference type="InterPro" id="IPR007454">
    <property type="entry name" value="UPF0250_YbeD-like"/>
</dbReference>
<dbReference type="Proteomes" id="UP000289738">
    <property type="component" value="Chromosome A10"/>
</dbReference>
<dbReference type="InterPro" id="IPR027471">
    <property type="entry name" value="YbeD-like_sf"/>
</dbReference>
<dbReference type="EMBL" id="SDMP01000010">
    <property type="protein sequence ID" value="RYR35492.1"/>
    <property type="molecule type" value="Genomic_DNA"/>
</dbReference>
<dbReference type="PANTHER" id="PTHR34782:SF1">
    <property type="entry name" value="PHOSPHORIBOSYLFORMYLGLYCINAMIDINE SYNTHASE"/>
    <property type="match status" value="1"/>
</dbReference>
<evidence type="ECO:0000313" key="2">
    <source>
        <dbReference type="Proteomes" id="UP000289738"/>
    </source>
</evidence>
<sequence length="115" mass="12956">MGLKPQPLGYLDPSQIDKEGLAELLVQWKVSFCCDDFWEISEKLLQHFPDCHLEQKVKAVGVGGSNGRGGRVKQKLSARGKYVSVNIGPIQVVSSEQVQAVYNAMRRDDRMKYFL</sequence>
<dbReference type="AlphaFoldDB" id="A0A445B9Y3"/>
<name>A0A445B9Y3_ARAHY</name>
<comment type="caution">
    <text evidence="1">The sequence shown here is derived from an EMBL/GenBank/DDBJ whole genome shotgun (WGS) entry which is preliminary data.</text>
</comment>